<dbReference type="PROSITE" id="PS00070">
    <property type="entry name" value="ALDEHYDE_DEHYDR_CYS"/>
    <property type="match status" value="1"/>
</dbReference>
<dbReference type="InterPro" id="IPR010102">
    <property type="entry name" value="Succ_semiAld_DH"/>
</dbReference>
<keyword evidence="7" id="KW-1185">Reference proteome</keyword>
<proteinExistence type="inferred from homology"/>
<dbReference type="FunFam" id="3.40.309.10:FF:000004">
    <property type="entry name" value="Succinate-semialdehyde dehydrogenase I"/>
    <property type="match status" value="1"/>
</dbReference>
<accession>A0A918YSG0</accession>
<evidence type="ECO:0000256" key="2">
    <source>
        <dbReference type="ARBA" id="ARBA00023002"/>
    </source>
</evidence>
<comment type="caution">
    <text evidence="6">The sequence shown here is derived from an EMBL/GenBank/DDBJ whole genome shotgun (WGS) entry which is preliminary data.</text>
</comment>
<sequence length="501" mass="53036">MSTPTSDMSTPEYEESLLYDTCLVDGEWRGADDGRTFAVTDPATGEVIASVPLMSTAETETAIRAAEAAFGPWRTRTAKDRAAILSRWAAQLLEHREQLARLLTREQGKPLAEARGEIAYAASFLTFYAAEGERVRGEVIPAPAQESRIVVLRQPIGVVGCITPWNLPAAMVTRKAAPALAAGCTVVMKPAEQTPLSALAIAALGRRAGVPPGVLNVITGDAPSIGRTLCDSPAVRLLSFTGSTEVGRLLAAQCAPTVKKLSLELGGNAPFLVFPDADLDAAVDAAVLSKFRHSGQTCVCTNRFLVHDDLYPEFTERFADRVGKLTVGRGDQQGVDVGPLIDQDGLAKAAAHVADAVAQGAEVLVGGGRHREGGTFFEPTVLRGVTPGMRVMREETFGPVAAVASFRTEREAVDLANDSRSGLAGYVFTRDLARAWRVTEALEVGMVGLNTGFLSVETAPFGGVKESGLGREGSHHGIEEFLELKFWHIGGLSSPDAAATS</sequence>
<dbReference type="RefSeq" id="WP_268252725.1">
    <property type="nucleotide sequence ID" value="NZ_BMVG01000050.1"/>
</dbReference>
<evidence type="ECO:0000313" key="6">
    <source>
        <dbReference type="EMBL" id="GHE14458.1"/>
    </source>
</evidence>
<dbReference type="InterPro" id="IPR016160">
    <property type="entry name" value="Ald_DH_CS_CYS"/>
</dbReference>
<dbReference type="SUPFAM" id="SSF53720">
    <property type="entry name" value="ALDH-like"/>
    <property type="match status" value="1"/>
</dbReference>
<dbReference type="InterPro" id="IPR016162">
    <property type="entry name" value="Ald_DH_N"/>
</dbReference>
<dbReference type="Proteomes" id="UP000655443">
    <property type="component" value="Unassembled WGS sequence"/>
</dbReference>
<evidence type="ECO:0000256" key="4">
    <source>
        <dbReference type="RuleBase" id="RU003345"/>
    </source>
</evidence>
<comment type="similarity">
    <text evidence="1 4">Belongs to the aldehyde dehydrogenase family.</text>
</comment>
<reference evidence="6" key="2">
    <citation type="submission" date="2020-09" db="EMBL/GenBank/DDBJ databases">
        <authorList>
            <person name="Sun Q."/>
            <person name="Ohkuma M."/>
        </authorList>
    </citation>
    <scope>NUCLEOTIDE SEQUENCE</scope>
    <source>
        <strain evidence="6">JCM 4714</strain>
    </source>
</reference>
<feature type="active site" evidence="3">
    <location>
        <position position="264"/>
    </location>
</feature>
<dbReference type="FunFam" id="3.40.605.10:FF:000005">
    <property type="entry name" value="Succinate-semialdehyde dehydrogenase I"/>
    <property type="match status" value="1"/>
</dbReference>
<dbReference type="InterPro" id="IPR015590">
    <property type="entry name" value="Aldehyde_DH_dom"/>
</dbReference>
<protein>
    <submittedName>
        <fullName evidence="6">NAD-dependent succinate-semialdehyde dehydrogenase</fullName>
    </submittedName>
</protein>
<dbReference type="InterPro" id="IPR016161">
    <property type="entry name" value="Ald_DH/histidinol_DH"/>
</dbReference>
<dbReference type="InterPro" id="IPR050740">
    <property type="entry name" value="Aldehyde_DH_Superfamily"/>
</dbReference>
<reference evidence="6" key="1">
    <citation type="journal article" date="2014" name="Int. J. Syst. Evol. Microbiol.">
        <title>Complete genome sequence of Corynebacterium casei LMG S-19264T (=DSM 44701T), isolated from a smear-ripened cheese.</title>
        <authorList>
            <consortium name="US DOE Joint Genome Institute (JGI-PGF)"/>
            <person name="Walter F."/>
            <person name="Albersmeier A."/>
            <person name="Kalinowski J."/>
            <person name="Ruckert C."/>
        </authorList>
    </citation>
    <scope>NUCLEOTIDE SEQUENCE</scope>
    <source>
        <strain evidence="6">JCM 4714</strain>
    </source>
</reference>
<dbReference type="PROSITE" id="PS00687">
    <property type="entry name" value="ALDEHYDE_DEHYDR_GLU"/>
    <property type="match status" value="1"/>
</dbReference>
<evidence type="ECO:0000256" key="3">
    <source>
        <dbReference type="PROSITE-ProRule" id="PRU10007"/>
    </source>
</evidence>
<dbReference type="GO" id="GO:0009450">
    <property type="term" value="P:gamma-aminobutyric acid catabolic process"/>
    <property type="evidence" value="ECO:0007669"/>
    <property type="project" value="InterPro"/>
</dbReference>
<gene>
    <name evidence="6" type="primary">blcA</name>
    <name evidence="6" type="ORF">GCM10010339_85220</name>
</gene>
<dbReference type="Gene3D" id="3.40.605.10">
    <property type="entry name" value="Aldehyde Dehydrogenase, Chain A, domain 1"/>
    <property type="match status" value="1"/>
</dbReference>
<dbReference type="InterPro" id="IPR029510">
    <property type="entry name" value="Ald_DH_CS_GLU"/>
</dbReference>
<dbReference type="AlphaFoldDB" id="A0A918YSG0"/>
<evidence type="ECO:0000259" key="5">
    <source>
        <dbReference type="Pfam" id="PF00171"/>
    </source>
</evidence>
<evidence type="ECO:0000313" key="7">
    <source>
        <dbReference type="Proteomes" id="UP000655443"/>
    </source>
</evidence>
<dbReference type="PANTHER" id="PTHR43353:SF5">
    <property type="entry name" value="SUCCINATE-SEMIALDEHYDE DEHYDROGENASE, MITOCHONDRIAL"/>
    <property type="match status" value="1"/>
</dbReference>
<evidence type="ECO:0000256" key="1">
    <source>
        <dbReference type="ARBA" id="ARBA00009986"/>
    </source>
</evidence>
<dbReference type="InterPro" id="IPR016163">
    <property type="entry name" value="Ald_DH_C"/>
</dbReference>
<dbReference type="PANTHER" id="PTHR43353">
    <property type="entry name" value="SUCCINATE-SEMIALDEHYDE DEHYDROGENASE, MITOCHONDRIAL"/>
    <property type="match status" value="1"/>
</dbReference>
<dbReference type="Gene3D" id="3.40.309.10">
    <property type="entry name" value="Aldehyde Dehydrogenase, Chain A, domain 2"/>
    <property type="match status" value="1"/>
</dbReference>
<dbReference type="EMBL" id="BMVG01000050">
    <property type="protein sequence ID" value="GHE14458.1"/>
    <property type="molecule type" value="Genomic_DNA"/>
</dbReference>
<organism evidence="6 7">
    <name type="scientific">Streptomyces alanosinicus</name>
    <dbReference type="NCBI Taxonomy" id="68171"/>
    <lineage>
        <taxon>Bacteria</taxon>
        <taxon>Bacillati</taxon>
        <taxon>Actinomycetota</taxon>
        <taxon>Actinomycetes</taxon>
        <taxon>Kitasatosporales</taxon>
        <taxon>Streptomycetaceae</taxon>
        <taxon>Streptomyces</taxon>
    </lineage>
</organism>
<name>A0A918YSG0_9ACTN</name>
<dbReference type="CDD" id="cd07103">
    <property type="entry name" value="ALDH_F5_SSADH_GabD"/>
    <property type="match status" value="1"/>
</dbReference>
<dbReference type="NCBIfam" id="TIGR01780">
    <property type="entry name" value="SSADH"/>
    <property type="match status" value="1"/>
</dbReference>
<dbReference type="Pfam" id="PF00171">
    <property type="entry name" value="Aldedh"/>
    <property type="match status" value="1"/>
</dbReference>
<feature type="domain" description="Aldehyde dehydrogenase" evidence="5">
    <location>
        <begin position="28"/>
        <end position="485"/>
    </location>
</feature>
<dbReference type="GO" id="GO:0004777">
    <property type="term" value="F:succinate-semialdehyde dehydrogenase (NAD+) activity"/>
    <property type="evidence" value="ECO:0007669"/>
    <property type="project" value="TreeGrafter"/>
</dbReference>
<keyword evidence="2 4" id="KW-0560">Oxidoreductase</keyword>